<proteinExistence type="predicted"/>
<keyword evidence="3" id="KW-1185">Reference proteome</keyword>
<evidence type="ECO:0000313" key="3">
    <source>
        <dbReference type="Proteomes" id="UP000054845"/>
    </source>
</evidence>
<feature type="compositionally biased region" description="Low complexity" evidence="1">
    <location>
        <begin position="82"/>
        <end position="105"/>
    </location>
</feature>
<evidence type="ECO:0000256" key="1">
    <source>
        <dbReference type="SAM" id="MobiDB-lite"/>
    </source>
</evidence>
<feature type="region of interest" description="Disordered" evidence="1">
    <location>
        <begin position="65"/>
        <end position="185"/>
    </location>
</feature>
<feature type="compositionally biased region" description="Polar residues" evidence="1">
    <location>
        <begin position="573"/>
        <end position="593"/>
    </location>
</feature>
<feature type="region of interest" description="Disordered" evidence="1">
    <location>
        <begin position="1159"/>
        <end position="1209"/>
    </location>
</feature>
<feature type="compositionally biased region" description="Polar residues" evidence="1">
    <location>
        <begin position="311"/>
        <end position="325"/>
    </location>
</feature>
<feature type="compositionally biased region" description="Acidic residues" evidence="1">
    <location>
        <begin position="785"/>
        <end position="797"/>
    </location>
</feature>
<feature type="compositionally biased region" description="Basic and acidic residues" evidence="1">
    <location>
        <begin position="594"/>
        <end position="603"/>
    </location>
</feature>
<feature type="compositionally biased region" description="Basic and acidic residues" evidence="1">
    <location>
        <begin position="491"/>
        <end position="502"/>
    </location>
</feature>
<feature type="compositionally biased region" description="Polar residues" evidence="1">
    <location>
        <begin position="332"/>
        <end position="342"/>
    </location>
</feature>
<dbReference type="AlphaFoldDB" id="A0A0P1BLJ6"/>
<dbReference type="Proteomes" id="UP000054845">
    <property type="component" value="Unassembled WGS sequence"/>
</dbReference>
<feature type="compositionally biased region" description="Low complexity" evidence="1">
    <location>
        <begin position="612"/>
        <end position="632"/>
    </location>
</feature>
<evidence type="ECO:0000313" key="2">
    <source>
        <dbReference type="EMBL" id="CEH17534.1"/>
    </source>
</evidence>
<feature type="region of interest" description="Disordered" evidence="1">
    <location>
        <begin position="765"/>
        <end position="823"/>
    </location>
</feature>
<organism evidence="2 3">
    <name type="scientific">Ceraceosorus bombacis</name>
    <dbReference type="NCBI Taxonomy" id="401625"/>
    <lineage>
        <taxon>Eukaryota</taxon>
        <taxon>Fungi</taxon>
        <taxon>Dikarya</taxon>
        <taxon>Basidiomycota</taxon>
        <taxon>Ustilaginomycotina</taxon>
        <taxon>Exobasidiomycetes</taxon>
        <taxon>Ceraceosorales</taxon>
        <taxon>Ceraceosoraceae</taxon>
        <taxon>Ceraceosorus</taxon>
    </lineage>
</organism>
<feature type="compositionally biased region" description="Polar residues" evidence="1">
    <location>
        <begin position="1164"/>
        <end position="1180"/>
    </location>
</feature>
<feature type="region of interest" description="Disordered" evidence="1">
    <location>
        <begin position="198"/>
        <end position="739"/>
    </location>
</feature>
<feature type="compositionally biased region" description="Polar residues" evidence="1">
    <location>
        <begin position="431"/>
        <end position="452"/>
    </location>
</feature>
<dbReference type="OrthoDB" id="3353673at2759"/>
<feature type="compositionally biased region" description="Basic and acidic residues" evidence="1">
    <location>
        <begin position="669"/>
        <end position="707"/>
    </location>
</feature>
<protein>
    <recommendedName>
        <fullName evidence="4">Transcriptional regulatory protein RXT2 N-terminal domain-containing protein</fullName>
    </recommendedName>
</protein>
<evidence type="ECO:0008006" key="4">
    <source>
        <dbReference type="Google" id="ProtNLM"/>
    </source>
</evidence>
<feature type="compositionally biased region" description="Low complexity" evidence="1">
    <location>
        <begin position="400"/>
        <end position="424"/>
    </location>
</feature>
<feature type="compositionally biased region" description="Basic residues" evidence="1">
    <location>
        <begin position="1200"/>
        <end position="1209"/>
    </location>
</feature>
<feature type="region of interest" description="Disordered" evidence="1">
    <location>
        <begin position="1"/>
        <end position="38"/>
    </location>
</feature>
<feature type="region of interest" description="Disordered" evidence="1">
    <location>
        <begin position="1047"/>
        <end position="1079"/>
    </location>
</feature>
<feature type="compositionally biased region" description="Polar residues" evidence="1">
    <location>
        <begin position="237"/>
        <end position="259"/>
    </location>
</feature>
<sequence>MDIDQPVAGSGDTRPAIDESSAVDPSAPPVEGAVDTSLKQPFAVTRDFDTSEGAQPSIDDILANTVGAPMDVDDSNTNPTDVAASLDLLPSSSVPSADSAVDPALGLPPPDGPKSLVEPVDSSSAPLSSAEMDTLLQAPVAIDAEQSTTKEAAPMPSADSQDQTTADIPAAMTDIPESVPVSGVGSLQTSLIGSSASAVAAATAALSSGTSSGLPSTAPGGEPSQEVDDNANAALASKTTTTEAAIAPSQSPVDVTTPTVEPKTDASKPDKSVPAAPSEDEPASERISSLPIAERLPLMDGAFGPDKTVSPGESDSFGQARSLSSHAVPAATEQTLQTQPQAEVQEPEKPSEAAGGQPESDITAARVAAEAPRLPTPPLTASSERGQQAEGLSHEPQMRATSPESEAASQAQRAGEGGRAATAQPAKVLSPTESSQGQRPSGSRANSTSATASVPAGTATGSTLVVPKAPSGRITRSQSPRTPLTALPEVQDARVESAHNGEDGIQDGAIQASTNATGKGANPVAEGHSDGDRLDMPFERARTAIGQEPGPNGTYVPDDRRVAAGPSKPLPSGSPTQSKAEHNSSTPSTSTEAVESRFTRPDRPLSPPPPQQAQRLQQPVAASQAHARSASRPPMKQSSVGALPNPPMGSGNGPPQNQAPTVDQVRAAGLERERIERAERERRDQEAQDRQRRERDEVAAQENEDRLIWLSLPSNDHPTYYSDTSEASSSRLSSPELSQHPLPYSAKGLAPWLGPQVPYSSAIDASRVAKRPRHAPRTNGVHDDEASESGVLDDDGLEEYHPASHDPEAFQGRLNSTGNRGNKLKRRDGVRWIRRGKLGGWTEARGEKEVNDRVRLRMAALQRAGIQSLLKAAPYPHLSLPVPSAEERLDAALRRGHLDHGGALKPELLTSTALAPTLLRPISTPRALLSSHTLRHTFRNPHIAALSKTALDLRESEGTLGRALGRCFADMERSVLPDSTRPSDMPLDSLQMLPYNPPFIYVDIRGGPFTHRAIDADAIGADGTNLTADELNPSFERLDPLFVTPNGLPIPLGSDPNTIQPNGVPHEDNDQSGLPPPAQAVLSPVQQRDVVRAALDCLHELATDSREYVERLDEVRARLAAVKRERTRVWQALRRWALDKEEETIAADEATANDAIGAGEKHSSTLNGHASNQVSSTRGNQRAAAKDKSTSSAANASGTTRKKARTAAS</sequence>
<feature type="compositionally biased region" description="Basic and acidic residues" evidence="1">
    <location>
        <begin position="527"/>
        <end position="542"/>
    </location>
</feature>
<feature type="compositionally biased region" description="Low complexity" evidence="1">
    <location>
        <begin position="198"/>
        <end position="221"/>
    </location>
</feature>
<feature type="compositionally biased region" description="Basic and acidic residues" evidence="1">
    <location>
        <begin position="798"/>
        <end position="808"/>
    </location>
</feature>
<feature type="compositionally biased region" description="Low complexity" evidence="1">
    <location>
        <begin position="1190"/>
        <end position="1199"/>
    </location>
</feature>
<reference evidence="2 3" key="1">
    <citation type="submission" date="2014-09" db="EMBL/GenBank/DDBJ databases">
        <authorList>
            <person name="Magalhaes I.L.F."/>
            <person name="Oliveira U."/>
            <person name="Santos F.R."/>
            <person name="Vidigal T.H.D.A."/>
            <person name="Brescovit A.D."/>
            <person name="Santos A.J."/>
        </authorList>
    </citation>
    <scope>NUCLEOTIDE SEQUENCE [LARGE SCALE GENOMIC DNA]</scope>
</reference>
<name>A0A0P1BLJ6_9BASI</name>
<dbReference type="STRING" id="401625.A0A0P1BLJ6"/>
<feature type="compositionally biased region" description="Low complexity" evidence="1">
    <location>
        <begin position="722"/>
        <end position="738"/>
    </location>
</feature>
<dbReference type="EMBL" id="CCYA01000265">
    <property type="protein sequence ID" value="CEH17534.1"/>
    <property type="molecule type" value="Genomic_DNA"/>
</dbReference>
<accession>A0A0P1BLJ6</accession>
<feature type="compositionally biased region" description="Basic and acidic residues" evidence="1">
    <location>
        <begin position="262"/>
        <end position="271"/>
    </location>
</feature>